<dbReference type="Proteomes" id="UP000478052">
    <property type="component" value="Unassembled WGS sequence"/>
</dbReference>
<feature type="domain" description="TTF-type" evidence="2">
    <location>
        <begin position="134"/>
        <end position="218"/>
    </location>
</feature>
<evidence type="ECO:0000313" key="4">
    <source>
        <dbReference type="Proteomes" id="UP000478052"/>
    </source>
</evidence>
<protein>
    <submittedName>
        <fullName evidence="3">Zinc finger MYM-type protein 1-like</fullName>
    </submittedName>
</protein>
<feature type="region of interest" description="Disordered" evidence="1">
    <location>
        <begin position="48"/>
        <end position="72"/>
    </location>
</feature>
<evidence type="ECO:0000313" key="3">
    <source>
        <dbReference type="EMBL" id="KAF0712559.1"/>
    </source>
</evidence>
<organism evidence="3 4">
    <name type="scientific">Aphis craccivora</name>
    <name type="common">Cowpea aphid</name>
    <dbReference type="NCBI Taxonomy" id="307492"/>
    <lineage>
        <taxon>Eukaryota</taxon>
        <taxon>Metazoa</taxon>
        <taxon>Ecdysozoa</taxon>
        <taxon>Arthropoda</taxon>
        <taxon>Hexapoda</taxon>
        <taxon>Insecta</taxon>
        <taxon>Pterygota</taxon>
        <taxon>Neoptera</taxon>
        <taxon>Paraneoptera</taxon>
        <taxon>Hemiptera</taxon>
        <taxon>Sternorrhyncha</taxon>
        <taxon>Aphidomorpha</taxon>
        <taxon>Aphidoidea</taxon>
        <taxon>Aphididae</taxon>
        <taxon>Aphidini</taxon>
        <taxon>Aphis</taxon>
        <taxon>Aphis</taxon>
    </lineage>
</organism>
<dbReference type="Pfam" id="PF05699">
    <property type="entry name" value="Dimer_Tnp_hAT"/>
    <property type="match status" value="1"/>
</dbReference>
<dbReference type="OrthoDB" id="6615959at2759"/>
<name>A0A6G0VZN9_APHCR</name>
<evidence type="ECO:0000256" key="1">
    <source>
        <dbReference type="SAM" id="MobiDB-lite"/>
    </source>
</evidence>
<dbReference type="EMBL" id="VUJU01010885">
    <property type="protein sequence ID" value="KAF0712559.1"/>
    <property type="molecule type" value="Genomic_DNA"/>
</dbReference>
<dbReference type="GO" id="GO:0046983">
    <property type="term" value="F:protein dimerization activity"/>
    <property type="evidence" value="ECO:0007669"/>
    <property type="project" value="InterPro"/>
</dbReference>
<gene>
    <name evidence="3" type="ORF">FWK35_00038108</name>
</gene>
<proteinExistence type="predicted"/>
<feature type="compositionally biased region" description="Basic and acidic residues" evidence="1">
    <location>
        <begin position="59"/>
        <end position="69"/>
    </location>
</feature>
<keyword evidence="4" id="KW-1185">Reference proteome</keyword>
<dbReference type="AlphaFoldDB" id="A0A6G0VZN9"/>
<dbReference type="SMART" id="SM00597">
    <property type="entry name" value="ZnF_TTF"/>
    <property type="match status" value="1"/>
</dbReference>
<evidence type="ECO:0000259" key="2">
    <source>
        <dbReference type="SMART" id="SM00597"/>
    </source>
</evidence>
<reference evidence="3 4" key="1">
    <citation type="submission" date="2019-08" db="EMBL/GenBank/DDBJ databases">
        <title>Whole genome of Aphis craccivora.</title>
        <authorList>
            <person name="Voronova N.V."/>
            <person name="Shulinski R.S."/>
            <person name="Bandarenka Y.V."/>
            <person name="Zhorov D.G."/>
            <person name="Warner D."/>
        </authorList>
    </citation>
    <scope>NUCLEOTIDE SEQUENCE [LARGE SCALE GENOMIC DNA]</scope>
    <source>
        <strain evidence="3">180601</strain>
        <tissue evidence="3">Whole Body</tissue>
    </source>
</reference>
<dbReference type="InterPro" id="IPR008906">
    <property type="entry name" value="HATC_C_dom"/>
</dbReference>
<dbReference type="SUPFAM" id="SSF53098">
    <property type="entry name" value="Ribonuclease H-like"/>
    <property type="match status" value="1"/>
</dbReference>
<accession>A0A6G0VZN9</accession>
<dbReference type="Pfam" id="PF14291">
    <property type="entry name" value="DUF4371"/>
    <property type="match status" value="1"/>
</dbReference>
<dbReference type="InterPro" id="IPR006580">
    <property type="entry name" value="Znf_TTF"/>
</dbReference>
<dbReference type="PANTHER" id="PTHR45749:SF23">
    <property type="entry name" value="ZINC FINGER MYM-TYPE PROTEIN 1-LIKE"/>
    <property type="match status" value="1"/>
</dbReference>
<comment type="caution">
    <text evidence="3">The sequence shown here is derived from an EMBL/GenBank/DDBJ whole genome shotgun (WGS) entry which is preliminary data.</text>
</comment>
<dbReference type="PANTHER" id="PTHR45749">
    <property type="match status" value="1"/>
</dbReference>
<dbReference type="InterPro" id="IPR025398">
    <property type="entry name" value="DUF4371"/>
</dbReference>
<dbReference type="InterPro" id="IPR012337">
    <property type="entry name" value="RNaseH-like_sf"/>
</dbReference>
<sequence>MSNINKPLSGFQKRKKNLEKLQKEKELLRKVPKLDSFFASSRSNNLNELVSNDSSEESQPERVSEKEKAPQNLISENITTQNEISISDDPAKWVLDDATIEYLVLNGIKQNMDIDFSSSKRQYAYTTRFLSLSLFSRKLPNGEMQPRPWLIFSKTKGTVFCAPCKLFKKLGSLSNDEGYNDWKNASQRMKEHENSDDHRSACAKLLARKNAGGRIDERLVLQMEEEIKYWHEVLRRVVAVVRSLSARGLPFRGSEEKFGLRNSGNYIMSLELLAEFDPFLNIHIKRYGNKGSGTTSYLSSKVCDEIIDIMAKKVISTIVTEIQQAKYFSISIDSTPDISHVDQLSFIVRYVSKEGCPIERFIRFIPNCSHKAKDMATIVLQTLKNYDLDIANCRGQSYDNASNMSGAYSRLQARIKEVNPLAVFVPCSAHSLNLVGSCAAESCEAAISFFSNLQALYNFFSISTHRWGVLVSKLKPNSTVLKSLSQTRWSAQGDACKSLCVSWTEIMEALKIIANDMSEKPSTRFEASGLLNCFGSLEMCFLTLMWNDVLERFNKVSKSLQSVDIGLGTVVELYHSLVTYLEGIREDGIFDLYESRAIELSGEQNYAYDLKRKPKRKVQFDEAKRNDTELSGRNRFRVTTYKVIIDRLITELHRRSTAYEKLSKKFDFLTKLNILNTQEVCEEAFNLKDFYPGDLDENIKNECLHLQAHLLSTEATKEKKMSSLELYKFILENGFIDIYPNIGISLRMLLSTPVSNCSAERSFSALKRIKNYLRSNTEEKRLTSLAVLYIESEVMQVVDYSEVIRSFAEQKARRVKIC</sequence>